<feature type="domain" description="Lipoprotein LpqB C-terminal" evidence="4">
    <location>
        <begin position="331"/>
        <end position="528"/>
    </location>
</feature>
<sequence>MRRSLPCLVVVSLLVLSGCGIPDESGVTVVGPGPSTGITSGSDATPDQATRTTTSDRTEFVDNYLAAAAGDYDGAIDRVKEFMSPRAGADFKPVTIPRVIRLVGNPLVSPGDPEVKITYELVGTLGKNGLLEPPKEPVRGKYEITLGTAEDGISLYVLEAPPFLLITDTALASRYTQRTIYFWNTEHTGLIPDVRYMLRDVPIEQVPTTVIGWLIEGPAPWLKSAVELLPEGTALLGKVPAIANQTLSINLSAQAVPTEGAPEALDRLRRQLQWSLRTLLPDNLALKIGHQETENYYGTGYETSNAASRLERLPQRFAVYGGKIVRLSESPRAVEAIPAVPPQANKDVRTAALSSTATSTYAALVTGSGGSEALRVGVTLDSSGQDATLREVSGLPSGLGYPVWAMTSDDRPGSSIGLIIGSGGLYSFRAEGGAARQVQVSGVIGKITAITVAPDGHRVAIVAGGRLYRAVLAVSGDGVSLSEPELLRPPLNPVTAADFSGEGWLTVAGTRGGDGRVSVMDVTIDGALQDPRLADLGDDTVNYVTAYPANPTNPVSNELGNADYVSYTTADAAWDALSTPVRIDAADLAQPPGDQPANTVPAAPFFLN</sequence>
<dbReference type="Pfam" id="PF10647">
    <property type="entry name" value="Gmad1"/>
    <property type="match status" value="1"/>
</dbReference>
<dbReference type="SUPFAM" id="SSF50969">
    <property type="entry name" value="YVTN repeat-like/Quinoprotein amine dehydrogenase"/>
    <property type="match status" value="1"/>
</dbReference>
<evidence type="ECO:0000256" key="2">
    <source>
        <dbReference type="SAM" id="SignalP"/>
    </source>
</evidence>
<gene>
    <name evidence="5" type="ORF">B0I29_103278</name>
</gene>
<feature type="region of interest" description="Disordered" evidence="1">
    <location>
        <begin position="30"/>
        <end position="55"/>
    </location>
</feature>
<organism evidence="5 6">
    <name type="scientific">Actinoplanes lutulentus</name>
    <dbReference type="NCBI Taxonomy" id="1287878"/>
    <lineage>
        <taxon>Bacteria</taxon>
        <taxon>Bacillati</taxon>
        <taxon>Actinomycetota</taxon>
        <taxon>Actinomycetes</taxon>
        <taxon>Micromonosporales</taxon>
        <taxon>Micromonosporaceae</taxon>
        <taxon>Actinoplanes</taxon>
    </lineage>
</organism>
<dbReference type="RefSeq" id="WP_111648302.1">
    <property type="nucleotide sequence ID" value="NZ_QLMJ01000003.1"/>
</dbReference>
<feature type="signal peptide" evidence="2">
    <location>
        <begin position="1"/>
        <end position="22"/>
    </location>
</feature>
<feature type="compositionally biased region" description="Polar residues" evidence="1">
    <location>
        <begin position="43"/>
        <end position="53"/>
    </location>
</feature>
<feature type="domain" description="GerMN" evidence="3">
    <location>
        <begin position="179"/>
        <end position="278"/>
    </location>
</feature>
<evidence type="ECO:0000313" key="5">
    <source>
        <dbReference type="EMBL" id="RAK40246.1"/>
    </source>
</evidence>
<feature type="compositionally biased region" description="Low complexity" evidence="1">
    <location>
        <begin position="30"/>
        <end position="42"/>
    </location>
</feature>
<evidence type="ECO:0000259" key="4">
    <source>
        <dbReference type="Pfam" id="PF10647"/>
    </source>
</evidence>
<dbReference type="Proteomes" id="UP000249341">
    <property type="component" value="Unassembled WGS sequence"/>
</dbReference>
<name>A0A327ZGH6_9ACTN</name>
<proteinExistence type="predicted"/>
<reference evidence="5 6" key="1">
    <citation type="submission" date="2018-06" db="EMBL/GenBank/DDBJ databases">
        <title>Genomic Encyclopedia of Type Strains, Phase III (KMG-III): the genomes of soil and plant-associated and newly described type strains.</title>
        <authorList>
            <person name="Whitman W."/>
        </authorList>
    </citation>
    <scope>NUCLEOTIDE SEQUENCE [LARGE SCALE GENOMIC DNA]</scope>
    <source>
        <strain evidence="5 6">CGMCC 4.7090</strain>
    </source>
</reference>
<dbReference type="OrthoDB" id="5172668at2"/>
<protein>
    <submittedName>
        <fullName evidence="5">Sporulation and spore germination protein</fullName>
    </submittedName>
</protein>
<keyword evidence="6" id="KW-1185">Reference proteome</keyword>
<evidence type="ECO:0000313" key="6">
    <source>
        <dbReference type="Proteomes" id="UP000249341"/>
    </source>
</evidence>
<evidence type="ECO:0000256" key="1">
    <source>
        <dbReference type="SAM" id="MobiDB-lite"/>
    </source>
</evidence>
<dbReference type="InterPro" id="IPR018910">
    <property type="entry name" value="LpqB_C"/>
</dbReference>
<keyword evidence="2" id="KW-0732">Signal</keyword>
<evidence type="ECO:0000259" key="3">
    <source>
        <dbReference type="Pfam" id="PF10646"/>
    </source>
</evidence>
<comment type="caution">
    <text evidence="5">The sequence shown here is derived from an EMBL/GenBank/DDBJ whole genome shotgun (WGS) entry which is preliminary data.</text>
</comment>
<dbReference type="InterPro" id="IPR011044">
    <property type="entry name" value="Quino_amine_DH_bsu"/>
</dbReference>
<dbReference type="Pfam" id="PF10646">
    <property type="entry name" value="Germane"/>
    <property type="match status" value="1"/>
</dbReference>
<feature type="chain" id="PRO_5016301516" evidence="2">
    <location>
        <begin position="23"/>
        <end position="608"/>
    </location>
</feature>
<dbReference type="PROSITE" id="PS51257">
    <property type="entry name" value="PROKAR_LIPOPROTEIN"/>
    <property type="match status" value="1"/>
</dbReference>
<dbReference type="EMBL" id="QLMJ01000003">
    <property type="protein sequence ID" value="RAK40246.1"/>
    <property type="molecule type" value="Genomic_DNA"/>
</dbReference>
<accession>A0A327ZGH6</accession>
<dbReference type="AlphaFoldDB" id="A0A327ZGH6"/>
<dbReference type="InterPro" id="IPR019606">
    <property type="entry name" value="GerMN"/>
</dbReference>